<name>A0A063C5I0_USTVR</name>
<reference evidence="5" key="2">
    <citation type="journal article" date="2016" name="Genome Announc.">
        <title>Genome sequence of Ustilaginoidea virens IPU010, a rice pathogenic fungus causing false smut.</title>
        <authorList>
            <person name="Kumagai T."/>
            <person name="Ishii T."/>
            <person name="Terai G."/>
            <person name="Umemura M."/>
            <person name="Machida M."/>
            <person name="Asai K."/>
        </authorList>
    </citation>
    <scope>NUCLEOTIDE SEQUENCE [LARGE SCALE GENOMIC DNA]</scope>
    <source>
        <strain evidence="5">IPU010</strain>
    </source>
</reference>
<protein>
    <submittedName>
        <fullName evidence="2">Uncharacterized protein</fullName>
    </submittedName>
</protein>
<gene>
    <name evidence="3" type="ORF">UV8b_07918</name>
    <name evidence="2" type="ORF">UVI_02002680</name>
</gene>
<dbReference type="Pfam" id="PF26163">
    <property type="entry name" value="mS26"/>
    <property type="match status" value="1"/>
</dbReference>
<evidence type="ECO:0000313" key="2">
    <source>
        <dbReference type="EMBL" id="GAO16722.1"/>
    </source>
</evidence>
<keyword evidence="4" id="KW-1185">Reference proteome</keyword>
<dbReference type="RefSeq" id="XP_043001350.1">
    <property type="nucleotide sequence ID" value="XM_043145415.1"/>
</dbReference>
<dbReference type="EMBL" id="BBTG02000001">
    <property type="protein sequence ID" value="GAO16722.1"/>
    <property type="molecule type" value="Genomic_DNA"/>
</dbReference>
<dbReference type="CDD" id="cd23703">
    <property type="entry name" value="mS26_PET12"/>
    <property type="match status" value="1"/>
</dbReference>
<dbReference type="EMBL" id="CP072759">
    <property type="protein sequence ID" value="QUC23677.1"/>
    <property type="molecule type" value="Genomic_DNA"/>
</dbReference>
<feature type="region of interest" description="Disordered" evidence="1">
    <location>
        <begin position="282"/>
        <end position="303"/>
    </location>
</feature>
<feature type="compositionally biased region" description="Basic and acidic residues" evidence="1">
    <location>
        <begin position="282"/>
        <end position="295"/>
    </location>
</feature>
<evidence type="ECO:0000313" key="4">
    <source>
        <dbReference type="Proteomes" id="UP000027002"/>
    </source>
</evidence>
<dbReference type="Proteomes" id="UP000027002">
    <property type="component" value="Chromosome 7"/>
</dbReference>
<accession>A0A063C5I0</accession>
<dbReference type="AlphaFoldDB" id="A0A063C5I0"/>
<sequence>MALTAPGKFGRLPLVQSCQISRTFLTSHPVGSSRVPPESPYYVRLPTPPQSDEIKPIRVRGHLPVPREVFPRLEGDRKVRADYIEKTAPSSTKPREGNSTAQIWKTAMAESRRNNLKDGLDALWSRRLNLENSRNIRVSRKFREHNKARSAAERDDDRLTRPTILESMLDTTVYPDPSRFFRANRSRTKVMAREDSNREARRDSLMELYISASNFIVEEADLKIEIDKVFAEDCFRQKSQNDFHHSITENTWGMHGKPPSVANMMETSTGVSTKVMDVHESEHDRSAKRQKRIAEDLTGGKMV</sequence>
<dbReference type="Proteomes" id="UP000054053">
    <property type="component" value="Unassembled WGS sequence"/>
</dbReference>
<evidence type="ECO:0000256" key="1">
    <source>
        <dbReference type="SAM" id="MobiDB-lite"/>
    </source>
</evidence>
<evidence type="ECO:0000313" key="5">
    <source>
        <dbReference type="Proteomes" id="UP000054053"/>
    </source>
</evidence>
<dbReference type="GeneID" id="66068695"/>
<dbReference type="STRING" id="1159556.A0A063C5I0"/>
<dbReference type="KEGG" id="uvi:66068695"/>
<proteinExistence type="predicted"/>
<reference evidence="3" key="3">
    <citation type="submission" date="2020-03" db="EMBL/GenBank/DDBJ databases">
        <title>A mixture of massive structural variations and highly conserved coding sequences in Ustilaginoidea virens genome.</title>
        <authorList>
            <person name="Zhang K."/>
            <person name="Zhao Z."/>
            <person name="Zhang Z."/>
            <person name="Li Y."/>
            <person name="Hsiang T."/>
            <person name="Sun W."/>
        </authorList>
    </citation>
    <scope>NUCLEOTIDE SEQUENCE</scope>
    <source>
        <strain evidence="3">UV-8b</strain>
    </source>
</reference>
<evidence type="ECO:0000313" key="3">
    <source>
        <dbReference type="EMBL" id="QUC23677.1"/>
    </source>
</evidence>
<dbReference type="HOGENOM" id="CLU_065203_0_0_1"/>
<dbReference type="InterPro" id="IPR058940">
    <property type="entry name" value="mS26_fungi"/>
</dbReference>
<organism evidence="2 5">
    <name type="scientific">Ustilaginoidea virens</name>
    <name type="common">Rice false smut fungus</name>
    <name type="synonym">Villosiclava virens</name>
    <dbReference type="NCBI Taxonomy" id="1159556"/>
    <lineage>
        <taxon>Eukaryota</taxon>
        <taxon>Fungi</taxon>
        <taxon>Dikarya</taxon>
        <taxon>Ascomycota</taxon>
        <taxon>Pezizomycotina</taxon>
        <taxon>Sordariomycetes</taxon>
        <taxon>Hypocreomycetidae</taxon>
        <taxon>Hypocreales</taxon>
        <taxon>Clavicipitaceae</taxon>
        <taxon>Ustilaginoidea</taxon>
    </lineage>
</organism>
<dbReference type="OrthoDB" id="5223508at2759"/>
<reference evidence="2" key="1">
    <citation type="journal article" date="2016" name="Genome Announc.">
        <title>Genome Sequence of Ustilaginoidea virens IPU010, a Rice Pathogenic Fungus Causing False Smut.</title>
        <authorList>
            <person name="Kumagai T."/>
            <person name="Ishii T."/>
            <person name="Terai G."/>
            <person name="Umemura M."/>
            <person name="Machida M."/>
            <person name="Asai K."/>
        </authorList>
    </citation>
    <scope>NUCLEOTIDE SEQUENCE [LARGE SCALE GENOMIC DNA]</scope>
    <source>
        <strain evidence="2">IPU010</strain>
    </source>
</reference>